<proteinExistence type="predicted"/>
<dbReference type="Proteomes" id="UP000676853">
    <property type="component" value="Unassembled WGS sequence"/>
</dbReference>
<reference evidence="1 2" key="1">
    <citation type="submission" date="2021-04" db="EMBL/GenBank/DDBJ databases">
        <title>Whole genome sequence analysis of a thiophenic sulfur metabolizing bacteria.</title>
        <authorList>
            <person name="Akhtar N."/>
            <person name="Akram J."/>
            <person name="Aslam A."/>
        </authorList>
    </citation>
    <scope>NUCLEOTIDE SEQUENCE [LARGE SCALE GENOMIC DNA]</scope>
    <source>
        <strain evidence="1 2">3OW</strain>
    </source>
</reference>
<dbReference type="EMBL" id="JAGXOE010000034">
    <property type="protein sequence ID" value="MBS4102426.1"/>
    <property type="molecule type" value="Genomic_DNA"/>
</dbReference>
<comment type="caution">
    <text evidence="1">The sequence shown here is derived from an EMBL/GenBank/DDBJ whole genome shotgun (WGS) entry which is preliminary data.</text>
</comment>
<evidence type="ECO:0000313" key="2">
    <source>
        <dbReference type="Proteomes" id="UP000676853"/>
    </source>
</evidence>
<gene>
    <name evidence="1" type="ORF">KFZ73_14410</name>
</gene>
<dbReference type="RefSeq" id="WP_212554144.1">
    <property type="nucleotide sequence ID" value="NZ_JAGXOE010000034.1"/>
</dbReference>
<protein>
    <submittedName>
        <fullName evidence="1">Uncharacterized protein</fullName>
    </submittedName>
</protein>
<organism evidence="1 2">
    <name type="scientific">Tsukamurella paurometabola</name>
    <name type="common">Corynebacterium paurometabolum</name>
    <dbReference type="NCBI Taxonomy" id="2061"/>
    <lineage>
        <taxon>Bacteria</taxon>
        <taxon>Bacillati</taxon>
        <taxon>Actinomycetota</taxon>
        <taxon>Actinomycetes</taxon>
        <taxon>Mycobacteriales</taxon>
        <taxon>Tsukamurellaceae</taxon>
        <taxon>Tsukamurella</taxon>
    </lineage>
</organism>
<evidence type="ECO:0000313" key="1">
    <source>
        <dbReference type="EMBL" id="MBS4102426.1"/>
    </source>
</evidence>
<keyword evidence="2" id="KW-1185">Reference proteome</keyword>
<accession>A0ABS5NDT4</accession>
<name>A0ABS5NDT4_TSUPA</name>
<sequence>MDVDTIARTKTDPLSFRPYKVIATVKGHPDIEQVEGLIRANRNNTSSVLDRETEVEFLLERETSARAAVLRAFAVLELFVVKDVFVQAVNLAGK</sequence>